<keyword evidence="3" id="KW-0808">Transferase</keyword>
<dbReference type="InterPro" id="IPR049900">
    <property type="entry name" value="PKS_mFAS_DH"/>
</dbReference>
<feature type="domain" description="PKS/mFAS DH" evidence="9">
    <location>
        <begin position="940"/>
        <end position="1248"/>
    </location>
</feature>
<dbReference type="InterPro" id="IPR016035">
    <property type="entry name" value="Acyl_Trfase/lysoPLipase"/>
</dbReference>
<dbReference type="InterPro" id="IPR042104">
    <property type="entry name" value="PKS_dehydratase_sf"/>
</dbReference>
<dbReference type="Gene3D" id="3.40.50.720">
    <property type="entry name" value="NAD(P)-binding Rossmann-like Domain"/>
    <property type="match status" value="1"/>
</dbReference>
<evidence type="ECO:0000256" key="1">
    <source>
        <dbReference type="ARBA" id="ARBA00022450"/>
    </source>
</evidence>
<feature type="region of interest" description="N-terminal hotdog fold" evidence="6">
    <location>
        <begin position="940"/>
        <end position="1070"/>
    </location>
</feature>
<dbReference type="InterPro" id="IPR006162">
    <property type="entry name" value="Ppantetheine_attach_site"/>
</dbReference>
<keyword evidence="2" id="KW-0597">Phosphoprotein</keyword>
<evidence type="ECO:0000313" key="10">
    <source>
        <dbReference type="EMBL" id="KAE8356045.1"/>
    </source>
</evidence>
<keyword evidence="5" id="KW-0511">Multifunctional enzyme</keyword>
<feature type="active site" description="Proton donor; for dehydratase activity" evidence="6">
    <location>
        <position position="1161"/>
    </location>
</feature>
<proteinExistence type="predicted"/>
<feature type="region of interest" description="C-terminal hotdog fold" evidence="6">
    <location>
        <begin position="1093"/>
        <end position="1248"/>
    </location>
</feature>
<dbReference type="Pfam" id="PF00109">
    <property type="entry name" value="ketoacyl-synt"/>
    <property type="match status" value="1"/>
</dbReference>
<dbReference type="Pfam" id="PF00698">
    <property type="entry name" value="Acyl_transf_1"/>
    <property type="match status" value="1"/>
</dbReference>
<dbReference type="Pfam" id="PF08659">
    <property type="entry name" value="KR"/>
    <property type="match status" value="1"/>
</dbReference>
<dbReference type="InterPro" id="IPR020843">
    <property type="entry name" value="ER"/>
</dbReference>
<evidence type="ECO:0000256" key="6">
    <source>
        <dbReference type="PROSITE-ProRule" id="PRU01363"/>
    </source>
</evidence>
<dbReference type="PANTHER" id="PTHR43775:SF29">
    <property type="entry name" value="ASPERFURANONE POLYKETIDE SYNTHASE AFOG-RELATED"/>
    <property type="match status" value="1"/>
</dbReference>
<feature type="domain" description="Ketosynthase family 3 (KS3)" evidence="8">
    <location>
        <begin position="15"/>
        <end position="441"/>
    </location>
</feature>
<dbReference type="InterPro" id="IPR018201">
    <property type="entry name" value="Ketoacyl_synth_AS"/>
</dbReference>
<dbReference type="InterPro" id="IPR011032">
    <property type="entry name" value="GroES-like_sf"/>
</dbReference>
<evidence type="ECO:0000256" key="2">
    <source>
        <dbReference type="ARBA" id="ARBA00022553"/>
    </source>
</evidence>
<feature type="domain" description="Carrier" evidence="7">
    <location>
        <begin position="2279"/>
        <end position="2356"/>
    </location>
</feature>
<dbReference type="SUPFAM" id="SSF53901">
    <property type="entry name" value="Thiolase-like"/>
    <property type="match status" value="1"/>
</dbReference>
<dbReference type="InterPro" id="IPR057326">
    <property type="entry name" value="KR_dom"/>
</dbReference>
<dbReference type="Pfam" id="PF14765">
    <property type="entry name" value="PS-DH"/>
    <property type="match status" value="1"/>
</dbReference>
<evidence type="ECO:0000313" key="11">
    <source>
        <dbReference type="Proteomes" id="UP000327118"/>
    </source>
</evidence>
<dbReference type="PROSITE" id="PS00606">
    <property type="entry name" value="KS3_1"/>
    <property type="match status" value="1"/>
</dbReference>
<dbReference type="InterPro" id="IPR016039">
    <property type="entry name" value="Thiolase-like"/>
</dbReference>
<keyword evidence="11" id="KW-1185">Reference proteome</keyword>
<dbReference type="SUPFAM" id="SSF51735">
    <property type="entry name" value="NAD(P)-binding Rossmann-fold domains"/>
    <property type="match status" value="2"/>
</dbReference>
<dbReference type="SMART" id="SM00822">
    <property type="entry name" value="PKS_KR"/>
    <property type="match status" value="1"/>
</dbReference>
<dbReference type="InterPro" id="IPR001227">
    <property type="entry name" value="Ac_transferase_dom_sf"/>
</dbReference>
<dbReference type="Pfam" id="PF02801">
    <property type="entry name" value="Ketoacyl-synt_C"/>
    <property type="match status" value="1"/>
</dbReference>
<dbReference type="EMBL" id="ML739043">
    <property type="protein sequence ID" value="KAE8356045.1"/>
    <property type="molecule type" value="Genomic_DNA"/>
</dbReference>
<dbReference type="SUPFAM" id="SSF47336">
    <property type="entry name" value="ACP-like"/>
    <property type="match status" value="1"/>
</dbReference>
<dbReference type="InterPro" id="IPR009081">
    <property type="entry name" value="PP-bd_ACP"/>
</dbReference>
<dbReference type="GO" id="GO:0004312">
    <property type="term" value="F:fatty acid synthase activity"/>
    <property type="evidence" value="ECO:0007669"/>
    <property type="project" value="TreeGrafter"/>
</dbReference>
<dbReference type="Pfam" id="PF21089">
    <property type="entry name" value="PKS_DH_N"/>
    <property type="match status" value="1"/>
</dbReference>
<dbReference type="SMART" id="SM00827">
    <property type="entry name" value="PKS_AT"/>
    <property type="match status" value="1"/>
</dbReference>
<dbReference type="InterPro" id="IPR020807">
    <property type="entry name" value="PKS_DH"/>
</dbReference>
<dbReference type="Gene3D" id="1.10.1200.10">
    <property type="entry name" value="ACP-like"/>
    <property type="match status" value="1"/>
</dbReference>
<dbReference type="InterPro" id="IPR014030">
    <property type="entry name" value="Ketoacyl_synth_N"/>
</dbReference>
<dbReference type="InterPro" id="IPR016036">
    <property type="entry name" value="Malonyl_transacylase_ACP-bd"/>
</dbReference>
<dbReference type="Gene3D" id="3.40.366.10">
    <property type="entry name" value="Malonyl-Coenzyme A Acyl Carrier Protein, domain 2"/>
    <property type="match status" value="1"/>
</dbReference>
<dbReference type="OrthoDB" id="329835at2759"/>
<feature type="active site" description="Proton acceptor; for dehydratase activity" evidence="6">
    <location>
        <position position="972"/>
    </location>
</feature>
<dbReference type="CDD" id="cd00833">
    <property type="entry name" value="PKS"/>
    <property type="match status" value="1"/>
</dbReference>
<dbReference type="SMART" id="SM00829">
    <property type="entry name" value="PKS_ER"/>
    <property type="match status" value="1"/>
</dbReference>
<dbReference type="InterPro" id="IPR013968">
    <property type="entry name" value="PKS_KR"/>
</dbReference>
<dbReference type="PROSITE" id="PS52004">
    <property type="entry name" value="KS3_2"/>
    <property type="match status" value="1"/>
</dbReference>
<dbReference type="GO" id="GO:0004315">
    <property type="term" value="F:3-oxoacyl-[acyl-carrier-protein] synthase activity"/>
    <property type="evidence" value="ECO:0007669"/>
    <property type="project" value="InterPro"/>
</dbReference>
<dbReference type="GO" id="GO:0031177">
    <property type="term" value="F:phosphopantetheine binding"/>
    <property type="evidence" value="ECO:0007669"/>
    <property type="project" value="InterPro"/>
</dbReference>
<dbReference type="InterPro" id="IPR020841">
    <property type="entry name" value="PKS_Beta-ketoAc_synthase_dom"/>
</dbReference>
<evidence type="ECO:0000259" key="9">
    <source>
        <dbReference type="PROSITE" id="PS52019"/>
    </source>
</evidence>
<dbReference type="SMART" id="SM00825">
    <property type="entry name" value="PKS_KS"/>
    <property type="match status" value="1"/>
</dbReference>
<dbReference type="PROSITE" id="PS52019">
    <property type="entry name" value="PKS_MFAS_DH"/>
    <property type="match status" value="1"/>
</dbReference>
<dbReference type="GO" id="GO:0044550">
    <property type="term" value="P:secondary metabolite biosynthetic process"/>
    <property type="evidence" value="ECO:0007669"/>
    <property type="project" value="TreeGrafter"/>
</dbReference>
<organism evidence="10 11">
    <name type="scientific">Aspergillus coremiiformis</name>
    <dbReference type="NCBI Taxonomy" id="138285"/>
    <lineage>
        <taxon>Eukaryota</taxon>
        <taxon>Fungi</taxon>
        <taxon>Dikarya</taxon>
        <taxon>Ascomycota</taxon>
        <taxon>Pezizomycotina</taxon>
        <taxon>Eurotiomycetes</taxon>
        <taxon>Eurotiomycetidae</taxon>
        <taxon>Eurotiales</taxon>
        <taxon>Aspergillaceae</taxon>
        <taxon>Aspergillus</taxon>
        <taxon>Aspergillus subgen. Circumdati</taxon>
    </lineage>
</organism>
<dbReference type="CDD" id="cd05195">
    <property type="entry name" value="enoyl_red"/>
    <property type="match status" value="1"/>
</dbReference>
<dbReference type="InterPro" id="IPR014031">
    <property type="entry name" value="Ketoacyl_synth_C"/>
</dbReference>
<protein>
    <recommendedName>
        <fullName evidence="12">Polyketide synthase</fullName>
    </recommendedName>
</protein>
<dbReference type="InterPro" id="IPR049552">
    <property type="entry name" value="PKS_DH_N"/>
</dbReference>
<keyword evidence="1" id="KW-0596">Phosphopantetheine</keyword>
<keyword evidence="4" id="KW-0560">Oxidoreductase</keyword>
<dbReference type="PANTHER" id="PTHR43775">
    <property type="entry name" value="FATTY ACID SYNTHASE"/>
    <property type="match status" value="1"/>
</dbReference>
<dbReference type="Gene3D" id="3.40.47.10">
    <property type="match status" value="1"/>
</dbReference>
<dbReference type="PROSITE" id="PS50075">
    <property type="entry name" value="CARRIER"/>
    <property type="match status" value="1"/>
</dbReference>
<dbReference type="InterPro" id="IPR032821">
    <property type="entry name" value="PKS_assoc"/>
</dbReference>
<dbReference type="InterPro" id="IPR014043">
    <property type="entry name" value="Acyl_transferase_dom"/>
</dbReference>
<name>A0A5N6ZEZ8_9EURO</name>
<reference evidence="11" key="1">
    <citation type="submission" date="2019-04" db="EMBL/GenBank/DDBJ databases">
        <title>Friends and foes A comparative genomics studyof 23 Aspergillus species from section Flavi.</title>
        <authorList>
            <consortium name="DOE Joint Genome Institute"/>
            <person name="Kjaerbolling I."/>
            <person name="Vesth T."/>
            <person name="Frisvad J.C."/>
            <person name="Nybo J.L."/>
            <person name="Theobald S."/>
            <person name="Kildgaard S."/>
            <person name="Isbrandt T."/>
            <person name="Kuo A."/>
            <person name="Sato A."/>
            <person name="Lyhne E.K."/>
            <person name="Kogle M.E."/>
            <person name="Wiebenga A."/>
            <person name="Kun R.S."/>
            <person name="Lubbers R.J."/>
            <person name="Makela M.R."/>
            <person name="Barry K."/>
            <person name="Chovatia M."/>
            <person name="Clum A."/>
            <person name="Daum C."/>
            <person name="Haridas S."/>
            <person name="He G."/>
            <person name="LaButti K."/>
            <person name="Lipzen A."/>
            <person name="Mondo S."/>
            <person name="Riley R."/>
            <person name="Salamov A."/>
            <person name="Simmons B.A."/>
            <person name="Magnuson J.K."/>
            <person name="Henrissat B."/>
            <person name="Mortensen U.H."/>
            <person name="Larsen T.O."/>
            <person name="Devries R.P."/>
            <person name="Grigoriev I.V."/>
            <person name="Machida M."/>
            <person name="Baker S.E."/>
            <person name="Andersen M.R."/>
        </authorList>
    </citation>
    <scope>NUCLEOTIDE SEQUENCE [LARGE SCALE GENOMIC DNA]</scope>
    <source>
        <strain evidence="11">CBS 553.77</strain>
    </source>
</reference>
<dbReference type="InterPro" id="IPR036736">
    <property type="entry name" value="ACP-like_sf"/>
</dbReference>
<dbReference type="Pfam" id="PF00550">
    <property type="entry name" value="PP-binding"/>
    <property type="match status" value="1"/>
</dbReference>
<dbReference type="SUPFAM" id="SSF50129">
    <property type="entry name" value="GroES-like"/>
    <property type="match status" value="1"/>
</dbReference>
<dbReference type="InterPro" id="IPR036291">
    <property type="entry name" value="NAD(P)-bd_dom_sf"/>
</dbReference>
<dbReference type="SMART" id="SM00826">
    <property type="entry name" value="PKS_DH"/>
    <property type="match status" value="1"/>
</dbReference>
<dbReference type="SUPFAM" id="SSF55048">
    <property type="entry name" value="Probable ACP-binding domain of malonyl-CoA ACP transacylase"/>
    <property type="match status" value="1"/>
</dbReference>
<dbReference type="InterPro" id="IPR049551">
    <property type="entry name" value="PKS_DH_C"/>
</dbReference>
<evidence type="ECO:0000256" key="5">
    <source>
        <dbReference type="ARBA" id="ARBA00023268"/>
    </source>
</evidence>
<dbReference type="GO" id="GO:0006633">
    <property type="term" value="P:fatty acid biosynthetic process"/>
    <property type="evidence" value="ECO:0007669"/>
    <property type="project" value="InterPro"/>
</dbReference>
<dbReference type="InterPro" id="IPR050091">
    <property type="entry name" value="PKS_NRPS_Biosynth_Enz"/>
</dbReference>
<dbReference type="Proteomes" id="UP000327118">
    <property type="component" value="Unassembled WGS sequence"/>
</dbReference>
<dbReference type="InterPro" id="IPR020806">
    <property type="entry name" value="PKS_PP-bd"/>
</dbReference>
<sequence length="2361" mass="255629">MPGRTVIPDDPSAVPEPIAVIGMGCRFSGEASSVEGFWNMLSLGRTGHGRVPSTRYEASAWHHPSHERKGAINHDSGFFINQDPARFDAPFFAITAKEAAGMDPVQRLLLEVAYEAFENGGVPMETLPGSPVGVYSGCMTNDYELLSTRDIYDMPHNSATGNGRTMLANRLSWFFDLRGPSIMMDTACSSSLTALHLATQALRAGECNMALVTGASLILHPNFTQRLSYMHMLSADGISHSFDSKANGYGRGEGIGAVLLKPLSKALSDGDVIRAVVRSTGSNQDGRTPGITVPNAGAQADLIRATYRHAQLSMRDTAYFEAHGTGTEIGDPTELAAIGQSFGAERTANDEPVYVGSVKSNVGHTEGAAGVASLIKVILCLEKGMLVPNAGFSQLNPKIRLDEWGLRLSNTAMPWPLHLPQRASINSFGFGGSNAHAIIESAAQYLGPSDLPAISSAGRIPQIVVFSTHDKAGIDRTAEKWKIYLESQIAKQNNIPLSDIAFTLHSRRSQLAFRSFAVVDSMEQLRDTMAEGLPSFPRANRKNQTNLVFVCTGQGAQWAQMGVELLANPVFAQSVARSQQILQSLGCSWDLGEEMHATGPNSRMNQPDRSQPICCVLQIALVDMLASWGVHPKAVVGHSSGEVGAAYAAGYLTQEDAIRVTYFRGVFSQQIAQSGRQGGMLAAGISAADGQVYLKALPPNSVVIACVNSPASVTFSGDADQIAQLEKSLQADGHFARRLRVDTAYHSPHMQDLAKDYGEAIQSIKPENRHGGSIPMFSSVTKQRVHPDDLGAAYWVRNMVSPVEFEAAVTAVATMTETGKGRRRAVPVKWGAFLEIGPHDALKGPFTQTLKEVNDSLLSVPYKAPVLRKQNALQTALHVAGTLWSTGYAIDLDVVNGSLLHGTQPQMTRDLPSYAWNHQSAFWHEPLESARLRQRKEPRHDLLGVSLDYQNDLEPRWRNFLRVSELPWIADHVVAGSIIFPAAGMVGMVAEAARQLADPTQPLKGIEFHDLQFLRGVVIPSDERGLETGLHVVPHRGVPGWYEFGLFSLPENSPWIQHAKGAFVLEYETAANVHSGDHWDRTVERVRQTQSAAVDAEIETVYDWLSQTGGVTLGPTFRSMAGVSFCSDPPRLHVSAVVPDTKQTMPYERESSCFIHPTSLDALFQAVVLSCSDALSNQNASIPVGVDRLYLPTNLSLQAGDQFSVHIETRWENGESRSEAIASDLSWQQPMVMLQGVRLGKVPMPSTAAAAGAESGQSHYSRFVWAEHIDSSSGSKAAPTHCHSLLQHWVERVCHTHGDATALVLAAHDRTTDVVEALQAVAPQQGQRPCLQELTFVLSGPTTDPASSPLGAVEQALPGCQGQLVASLDKLDASLLSEDPYDVVIVDDPDALNSDNMQSLLDMLLSVTRPDAWIALRALSADLDTTIDRIKQHAGWEARGTLDHDDFVLARRLTAPASLDPVIYALTTEPADLSHPLLHELGGIVADLGSQLTPVGLDRVADLEGKMVISLLELYRPWVANWTAAGIDEFRTLMRAKYVLWVSQHADEDDFVCAGSGATTGLLRTLRNENTDVTLPQIQFNSMDLKNSAGLARSIAQVIQLTLQPSSRPLDWEFYLKDGGLHVPRAIASEPVDEAMNTLLHGPRAVLGDLAHDSRPLRLQMDSKDLDQSEWGPDESLQATLPADQVEVQLQMVSVSPRDGKANVAPEARISGVEATGTVHRVGSTVGYPLAVGDQVVLAMAGDALADGIATRVRVPRKAIMKMPPHLTDIQSVSMPIAYAAAYTSLSHAGLISPVLSSSVLVVGSPSQTLQAIINCALAASLAVYVAVDGEDAADSLRSQYPNLTEHIMVIHRDLEHTISRLTGRQGVDISVCCLGGSVGRLAARCLAPGGRLVDLSEEINLAALPHSFMDRGCTFTAIRLSRMLRDTPDQIKTLFHRAVDLLTRHGGSSNVHPYTVFPVSRLTDAFSHARDTGTRVILDLQAPGKVPIVPPLPERVSLPATHTYLLVGGLGTLGLALAETLTDCGARHLVFVSRSGAMQEAQQAALARLQDRGVRCDVVRCDVAVADDLRRVAREQNWQIRGVLQCATVLQDAMFDKMTFAEWKKSTTPKIQGTHNLHRLLSSSPLDFFITLSSVASVIGNMGQANYSAGNSFMDALMVWRRRHNLPGHSINIGLVPDSSGVSDIAETPEQRRQRYSHLDGTEITTHELQTLLHLILQNPTAVPPQTNAGMRDSLPRNGAATWQFDRKFDHRIQFLSEHSSGSIPTSTLLKKTSSIDEALPLINHALQEYLASAMAASVDSIDLELPLFALGVDSLKAAEVRNWVSRELGAELSSFEFLGSQPVRILAEKIAAASCFVSA</sequence>
<accession>A0A5N6ZEZ8</accession>
<dbReference type="Gene3D" id="3.90.180.10">
    <property type="entry name" value="Medium-chain alcohol dehydrogenases, catalytic domain"/>
    <property type="match status" value="1"/>
</dbReference>
<evidence type="ECO:0008006" key="12">
    <source>
        <dbReference type="Google" id="ProtNLM"/>
    </source>
</evidence>
<dbReference type="SMART" id="SM00823">
    <property type="entry name" value="PKS_PP"/>
    <property type="match status" value="1"/>
</dbReference>
<evidence type="ECO:0000256" key="4">
    <source>
        <dbReference type="ARBA" id="ARBA00023002"/>
    </source>
</evidence>
<evidence type="ECO:0000259" key="7">
    <source>
        <dbReference type="PROSITE" id="PS50075"/>
    </source>
</evidence>
<evidence type="ECO:0000256" key="3">
    <source>
        <dbReference type="ARBA" id="ARBA00022679"/>
    </source>
</evidence>
<dbReference type="SUPFAM" id="SSF52151">
    <property type="entry name" value="FabD/lysophospholipase-like"/>
    <property type="match status" value="1"/>
</dbReference>
<evidence type="ECO:0000259" key="8">
    <source>
        <dbReference type="PROSITE" id="PS52004"/>
    </source>
</evidence>
<dbReference type="PROSITE" id="PS00012">
    <property type="entry name" value="PHOSPHOPANTETHEINE"/>
    <property type="match status" value="1"/>
</dbReference>
<dbReference type="Gene3D" id="3.10.129.110">
    <property type="entry name" value="Polyketide synthase dehydratase"/>
    <property type="match status" value="1"/>
</dbReference>
<dbReference type="Pfam" id="PF16197">
    <property type="entry name" value="KAsynt_C_assoc"/>
    <property type="match status" value="1"/>
</dbReference>
<dbReference type="GO" id="GO:0016491">
    <property type="term" value="F:oxidoreductase activity"/>
    <property type="evidence" value="ECO:0007669"/>
    <property type="project" value="UniProtKB-KW"/>
</dbReference>
<gene>
    <name evidence="10" type="ORF">BDV28DRAFT_7151</name>
</gene>